<dbReference type="SUPFAM" id="SSF50199">
    <property type="entry name" value="Staphylococcal nuclease"/>
    <property type="match status" value="1"/>
</dbReference>
<proteinExistence type="predicted"/>
<dbReference type="OrthoDB" id="7469880at2"/>
<dbReference type="STRING" id="582675.SAMN05192565_111136"/>
<sequence length="136" mass="14832">MTKKLLKGLALFALFCGPVRAETVDGASFRVVDGDTVDLAGERIRLIEPDAPEISKPRCNAELAKGLRASGRLRQLLKGPVEIERSGRTDRYGRTLASLIAPQGNVATILISEGLAVLYRPGFEAYQQRAAHWCPE</sequence>
<organism evidence="3 4">
    <name type="scientific">Methylobacterium gossipiicola</name>
    <dbReference type="NCBI Taxonomy" id="582675"/>
    <lineage>
        <taxon>Bacteria</taxon>
        <taxon>Pseudomonadati</taxon>
        <taxon>Pseudomonadota</taxon>
        <taxon>Alphaproteobacteria</taxon>
        <taxon>Hyphomicrobiales</taxon>
        <taxon>Methylobacteriaceae</taxon>
        <taxon>Methylobacterium</taxon>
    </lineage>
</organism>
<evidence type="ECO:0000313" key="3">
    <source>
        <dbReference type="EMBL" id="SFG79907.1"/>
    </source>
</evidence>
<dbReference type="InterPro" id="IPR016071">
    <property type="entry name" value="Staphylococal_nuclease_OB-fold"/>
</dbReference>
<gene>
    <name evidence="3" type="ORF">SAMN05192565_111136</name>
</gene>
<keyword evidence="3" id="KW-0540">Nuclease</keyword>
<dbReference type="Pfam" id="PF00565">
    <property type="entry name" value="SNase"/>
    <property type="match status" value="1"/>
</dbReference>
<dbReference type="Proteomes" id="UP000199229">
    <property type="component" value="Unassembled WGS sequence"/>
</dbReference>
<feature type="chain" id="PRO_5011635569" evidence="1">
    <location>
        <begin position="22"/>
        <end position="136"/>
    </location>
</feature>
<protein>
    <submittedName>
        <fullName evidence="3">Endonuclease YncB, thermonuclease family</fullName>
    </submittedName>
</protein>
<dbReference type="EMBL" id="FOPM01000011">
    <property type="protein sequence ID" value="SFG79907.1"/>
    <property type="molecule type" value="Genomic_DNA"/>
</dbReference>
<dbReference type="InterPro" id="IPR035437">
    <property type="entry name" value="SNase_OB-fold_sf"/>
</dbReference>
<name>A0A1I2UVQ8_9HYPH</name>
<feature type="signal peptide" evidence="1">
    <location>
        <begin position="1"/>
        <end position="21"/>
    </location>
</feature>
<dbReference type="GO" id="GO:0004519">
    <property type="term" value="F:endonuclease activity"/>
    <property type="evidence" value="ECO:0007669"/>
    <property type="project" value="UniProtKB-KW"/>
</dbReference>
<dbReference type="SMART" id="SM00318">
    <property type="entry name" value="SNc"/>
    <property type="match status" value="1"/>
</dbReference>
<keyword evidence="1" id="KW-0732">Signal</keyword>
<keyword evidence="3" id="KW-0255">Endonuclease</keyword>
<reference evidence="4" key="1">
    <citation type="submission" date="2016-10" db="EMBL/GenBank/DDBJ databases">
        <authorList>
            <person name="Varghese N."/>
            <person name="Submissions S."/>
        </authorList>
    </citation>
    <scope>NUCLEOTIDE SEQUENCE [LARGE SCALE GENOMIC DNA]</scope>
    <source>
        <strain evidence="4">Gh-105</strain>
    </source>
</reference>
<keyword evidence="3" id="KW-0378">Hydrolase</keyword>
<dbReference type="PROSITE" id="PS50830">
    <property type="entry name" value="TNASE_3"/>
    <property type="match status" value="1"/>
</dbReference>
<evidence type="ECO:0000259" key="2">
    <source>
        <dbReference type="PROSITE" id="PS50830"/>
    </source>
</evidence>
<dbReference type="AlphaFoldDB" id="A0A1I2UVQ8"/>
<accession>A0A1I2UVQ8</accession>
<evidence type="ECO:0000313" key="4">
    <source>
        <dbReference type="Proteomes" id="UP000199229"/>
    </source>
</evidence>
<dbReference type="Gene3D" id="2.40.50.90">
    <property type="match status" value="1"/>
</dbReference>
<feature type="domain" description="TNase-like" evidence="2">
    <location>
        <begin position="22"/>
        <end position="120"/>
    </location>
</feature>
<dbReference type="RefSeq" id="WP_091972076.1">
    <property type="nucleotide sequence ID" value="NZ_FOPM01000011.1"/>
</dbReference>
<keyword evidence="4" id="KW-1185">Reference proteome</keyword>
<evidence type="ECO:0000256" key="1">
    <source>
        <dbReference type="SAM" id="SignalP"/>
    </source>
</evidence>